<proteinExistence type="predicted"/>
<keyword evidence="1" id="KW-0732">Signal</keyword>
<name>A0A6M2E2C8_XENCH</name>
<protein>
    <submittedName>
        <fullName evidence="2">Putative secreted protein</fullName>
    </submittedName>
</protein>
<reference evidence="2" key="1">
    <citation type="submission" date="2020-03" db="EMBL/GenBank/DDBJ databases">
        <title>Transcriptomic Profiling of the Digestive Tract of the Rat Flea, Xenopsylla cheopis, Following Blood Feeding and Infection with Yersinia pestis.</title>
        <authorList>
            <person name="Bland D.M."/>
            <person name="Martens C.A."/>
            <person name="Virtaneva K."/>
            <person name="Kanakabandi K."/>
            <person name="Long D."/>
            <person name="Rosenke R."/>
            <person name="Saturday G.A."/>
            <person name="Hoyt F.H."/>
            <person name="Bruno D.P."/>
            <person name="Ribeiro J.M.C."/>
            <person name="Hinnebusch J."/>
        </authorList>
    </citation>
    <scope>NUCLEOTIDE SEQUENCE</scope>
</reference>
<organism evidence="2">
    <name type="scientific">Xenopsylla cheopis</name>
    <name type="common">Oriental rat flea</name>
    <name type="synonym">Pulex cheopis</name>
    <dbReference type="NCBI Taxonomy" id="163159"/>
    <lineage>
        <taxon>Eukaryota</taxon>
        <taxon>Metazoa</taxon>
        <taxon>Ecdysozoa</taxon>
        <taxon>Arthropoda</taxon>
        <taxon>Hexapoda</taxon>
        <taxon>Insecta</taxon>
        <taxon>Pterygota</taxon>
        <taxon>Neoptera</taxon>
        <taxon>Endopterygota</taxon>
        <taxon>Siphonaptera</taxon>
        <taxon>Pulicidae</taxon>
        <taxon>Xenopsyllinae</taxon>
        <taxon>Xenopsylla</taxon>
    </lineage>
</organism>
<evidence type="ECO:0000256" key="1">
    <source>
        <dbReference type="SAM" id="SignalP"/>
    </source>
</evidence>
<dbReference type="EMBL" id="GIIL01007331">
    <property type="protein sequence ID" value="NOV51057.1"/>
    <property type="molecule type" value="Transcribed_RNA"/>
</dbReference>
<feature type="signal peptide" evidence="1">
    <location>
        <begin position="1"/>
        <end position="24"/>
    </location>
</feature>
<accession>A0A6M2E2C8</accession>
<sequence>MNTMWQFKSALLIILLSSIYSTQSARNYRSSRHNSHLCNEETIKRALDNLDNSKLEIYDHIDDPTFDKMMSDYASALKIFKTIANNIVKSCADIDQTNVKQYLEGHQNMEQCSEALLNDDYEDIDNTCPLLHDQGNINCVVNYVVNGTEGFDHILEYCNRAKVSTGQKIMFYNALSQESQAGIENYKKLFEHIEPYLLDDSLTDEEKDSLAKVAKQVIWSSFKNNPPTGYPDLMEKIYQVKESLGQNIARDLIVDGVDKKLDILQLQLLIEHIPSLSCKIRAYMYVYGHLTDYPNAEEAKFRLAYPMYTLRHAQNYTSVDRNLRASLSAAYETLPEYAKEFMNSGEVCFQLQNLEESNSERKAEDVFIKIHAGLRKTTNEYLFVESSNGKNIRYDRSGLVSYFFKIGPPDSISLVQGCKKSIGDFRINGDEGVDCNVPWTTRNVYFCCTIEYMLSNFHHNHDDFIKFAQAHASQHADKFSATCLK</sequence>
<dbReference type="AlphaFoldDB" id="A0A6M2E2C8"/>
<feature type="chain" id="PRO_5026844717" evidence="1">
    <location>
        <begin position="25"/>
        <end position="485"/>
    </location>
</feature>
<evidence type="ECO:0000313" key="2">
    <source>
        <dbReference type="EMBL" id="NOV51057.1"/>
    </source>
</evidence>